<sequence>MLPGSRKRASPNKPLFGRNTPSHHLAFPPANPNDAGIQPEVIPVTHAIIELIAEYGLLLVFINVLVEQAGLPLPAVPTLVVAGALSSLGKLPLGAVVLVALLACLISDFAWYLAGRRYGASVMRTLCRISLSPDSCVKQSELRFQRWRGQILLIAKFVPGLSTIAPPLMGAMRLRPQIFMLLDGLGSLIWIGLIVGLGYAFSQQIDRVLFALASAGTVAIEVLFALLIAYVIVKWWQRKRLLLALRLARISVDELHQLIEDGKKPVVVDVRSQAARLVDNRIIPGSLMASLGGIDQELHQVPIDQEVVIYCSCPNEVSAAKAAKGLLMQGYRKVRPLLGGLDAWADAGYDIEHLAVQTVAVSETVIVSGHAHS</sequence>
<evidence type="ECO:0000256" key="7">
    <source>
        <dbReference type="SAM" id="Phobius"/>
    </source>
</evidence>
<feature type="domain" description="Rhodanese" evidence="8">
    <location>
        <begin position="261"/>
        <end position="353"/>
    </location>
</feature>
<evidence type="ECO:0000256" key="4">
    <source>
        <dbReference type="ARBA" id="ARBA00022989"/>
    </source>
</evidence>
<dbReference type="PANTHER" id="PTHR42709:SF6">
    <property type="entry name" value="UNDECAPRENYL PHOSPHATE TRANSPORTER A"/>
    <property type="match status" value="1"/>
</dbReference>
<feature type="transmembrane region" description="Helical" evidence="7">
    <location>
        <begin position="52"/>
        <end position="71"/>
    </location>
</feature>
<gene>
    <name evidence="9" type="ORF">GCM10010981_26850</name>
</gene>
<evidence type="ECO:0000256" key="6">
    <source>
        <dbReference type="SAM" id="MobiDB-lite"/>
    </source>
</evidence>
<feature type="transmembrane region" description="Helical" evidence="7">
    <location>
        <begin position="91"/>
        <end position="114"/>
    </location>
</feature>
<dbReference type="Gene3D" id="3.40.250.10">
    <property type="entry name" value="Rhodanese-like domain"/>
    <property type="match status" value="1"/>
</dbReference>
<dbReference type="Pfam" id="PF00581">
    <property type="entry name" value="Rhodanese"/>
    <property type="match status" value="1"/>
</dbReference>
<proteinExistence type="predicted"/>
<dbReference type="CDD" id="cd01444">
    <property type="entry name" value="GlpE_ST"/>
    <property type="match status" value="1"/>
</dbReference>
<dbReference type="Proteomes" id="UP000620046">
    <property type="component" value="Unassembled WGS sequence"/>
</dbReference>
<comment type="subcellular location">
    <subcellularLocation>
        <location evidence="1">Cell membrane</location>
        <topology evidence="1">Multi-pass membrane protein</topology>
    </subcellularLocation>
</comment>
<evidence type="ECO:0000313" key="10">
    <source>
        <dbReference type="Proteomes" id="UP000620046"/>
    </source>
</evidence>
<evidence type="ECO:0000259" key="8">
    <source>
        <dbReference type="PROSITE" id="PS50206"/>
    </source>
</evidence>
<dbReference type="InterPro" id="IPR036873">
    <property type="entry name" value="Rhodanese-like_dom_sf"/>
</dbReference>
<protein>
    <submittedName>
        <fullName evidence="9">Membrane protein</fullName>
    </submittedName>
</protein>
<organism evidence="9 10">
    <name type="scientific">Dyella nitratireducens</name>
    <dbReference type="NCBI Taxonomy" id="1849580"/>
    <lineage>
        <taxon>Bacteria</taxon>
        <taxon>Pseudomonadati</taxon>
        <taxon>Pseudomonadota</taxon>
        <taxon>Gammaproteobacteria</taxon>
        <taxon>Lysobacterales</taxon>
        <taxon>Rhodanobacteraceae</taxon>
        <taxon>Dyella</taxon>
    </lineage>
</organism>
<evidence type="ECO:0000256" key="3">
    <source>
        <dbReference type="ARBA" id="ARBA00022692"/>
    </source>
</evidence>
<comment type="caution">
    <text evidence="9">The sequence shown here is derived from an EMBL/GenBank/DDBJ whole genome shotgun (WGS) entry which is preliminary data.</text>
</comment>
<evidence type="ECO:0000256" key="2">
    <source>
        <dbReference type="ARBA" id="ARBA00022475"/>
    </source>
</evidence>
<dbReference type="SUPFAM" id="SSF52821">
    <property type="entry name" value="Rhodanese/Cell cycle control phosphatase"/>
    <property type="match status" value="1"/>
</dbReference>
<dbReference type="Pfam" id="PF09335">
    <property type="entry name" value="VTT_dom"/>
    <property type="match status" value="1"/>
</dbReference>
<feature type="transmembrane region" description="Helical" evidence="7">
    <location>
        <begin position="208"/>
        <end position="233"/>
    </location>
</feature>
<accession>A0ABQ1G2T6</accession>
<dbReference type="InterPro" id="IPR001763">
    <property type="entry name" value="Rhodanese-like_dom"/>
</dbReference>
<dbReference type="PROSITE" id="PS50206">
    <property type="entry name" value="RHODANESE_3"/>
    <property type="match status" value="1"/>
</dbReference>
<dbReference type="InterPro" id="IPR023695">
    <property type="entry name" value="Thiosulf_sulfurTrfase"/>
</dbReference>
<keyword evidence="5 7" id="KW-0472">Membrane</keyword>
<dbReference type="InterPro" id="IPR051311">
    <property type="entry name" value="DedA_domain"/>
</dbReference>
<evidence type="ECO:0000256" key="1">
    <source>
        <dbReference type="ARBA" id="ARBA00004651"/>
    </source>
</evidence>
<dbReference type="SMART" id="SM00450">
    <property type="entry name" value="RHOD"/>
    <property type="match status" value="1"/>
</dbReference>
<dbReference type="PANTHER" id="PTHR42709">
    <property type="entry name" value="ALKALINE PHOSPHATASE LIKE PROTEIN"/>
    <property type="match status" value="1"/>
</dbReference>
<reference evidence="10" key="1">
    <citation type="journal article" date="2019" name="Int. J. Syst. Evol. Microbiol.">
        <title>The Global Catalogue of Microorganisms (GCM) 10K type strain sequencing project: providing services to taxonomists for standard genome sequencing and annotation.</title>
        <authorList>
            <consortium name="The Broad Institute Genomics Platform"/>
            <consortium name="The Broad Institute Genome Sequencing Center for Infectious Disease"/>
            <person name="Wu L."/>
            <person name="Ma J."/>
        </authorList>
    </citation>
    <scope>NUCLEOTIDE SEQUENCE [LARGE SCALE GENOMIC DNA]</scope>
    <source>
        <strain evidence="10">CGMCC 1.15439</strain>
    </source>
</reference>
<dbReference type="EMBL" id="BMJA01000002">
    <property type="protein sequence ID" value="GGA36401.1"/>
    <property type="molecule type" value="Genomic_DNA"/>
</dbReference>
<keyword evidence="4 7" id="KW-1133">Transmembrane helix</keyword>
<evidence type="ECO:0000313" key="9">
    <source>
        <dbReference type="EMBL" id="GGA36401.1"/>
    </source>
</evidence>
<keyword evidence="3 7" id="KW-0812">Transmembrane</keyword>
<keyword evidence="2" id="KW-1003">Cell membrane</keyword>
<name>A0ABQ1G2T6_9GAMM</name>
<feature type="compositionally biased region" description="Basic residues" evidence="6">
    <location>
        <begin position="1"/>
        <end position="10"/>
    </location>
</feature>
<feature type="transmembrane region" description="Helical" evidence="7">
    <location>
        <begin position="178"/>
        <end position="202"/>
    </location>
</feature>
<keyword evidence="10" id="KW-1185">Reference proteome</keyword>
<feature type="region of interest" description="Disordered" evidence="6">
    <location>
        <begin position="1"/>
        <end position="20"/>
    </location>
</feature>
<evidence type="ECO:0000256" key="5">
    <source>
        <dbReference type="ARBA" id="ARBA00023136"/>
    </source>
</evidence>
<dbReference type="InterPro" id="IPR032816">
    <property type="entry name" value="VTT_dom"/>
</dbReference>